<evidence type="ECO:0000313" key="6">
    <source>
        <dbReference type="Proteomes" id="UP000447873"/>
    </source>
</evidence>
<dbReference type="PANTHER" id="PTHR42085:SF8">
    <property type="entry name" value="F-BOX DOMAIN-CONTAINING PROTEIN"/>
    <property type="match status" value="1"/>
</dbReference>
<protein>
    <submittedName>
        <fullName evidence="3">Uncharacterized protein</fullName>
    </submittedName>
</protein>
<dbReference type="Proteomes" id="UP000433883">
    <property type="component" value="Unassembled WGS sequence"/>
</dbReference>
<feature type="region of interest" description="Disordered" evidence="1">
    <location>
        <begin position="65"/>
        <end position="121"/>
    </location>
</feature>
<organism evidence="3 5">
    <name type="scientific">Venturia inaequalis</name>
    <name type="common">Apple scab fungus</name>
    <dbReference type="NCBI Taxonomy" id="5025"/>
    <lineage>
        <taxon>Eukaryota</taxon>
        <taxon>Fungi</taxon>
        <taxon>Dikarya</taxon>
        <taxon>Ascomycota</taxon>
        <taxon>Pezizomycotina</taxon>
        <taxon>Dothideomycetes</taxon>
        <taxon>Pleosporomycetidae</taxon>
        <taxon>Venturiales</taxon>
        <taxon>Venturiaceae</taxon>
        <taxon>Venturia</taxon>
    </lineage>
</organism>
<dbReference type="Proteomes" id="UP000490939">
    <property type="component" value="Unassembled WGS sequence"/>
</dbReference>
<proteinExistence type="predicted"/>
<feature type="region of interest" description="Disordered" evidence="1">
    <location>
        <begin position="18"/>
        <end position="44"/>
    </location>
</feature>
<comment type="caution">
    <text evidence="3">The sequence shown here is derived from an EMBL/GenBank/DDBJ whole genome shotgun (WGS) entry which is preliminary data.</text>
</comment>
<evidence type="ECO:0000256" key="1">
    <source>
        <dbReference type="SAM" id="MobiDB-lite"/>
    </source>
</evidence>
<keyword evidence="7" id="KW-1185">Reference proteome</keyword>
<dbReference type="EMBL" id="WNWQ01000020">
    <property type="protein sequence ID" value="KAE9984136.1"/>
    <property type="molecule type" value="Genomic_DNA"/>
</dbReference>
<dbReference type="Proteomes" id="UP000447873">
    <property type="component" value="Unassembled WGS sequence"/>
</dbReference>
<dbReference type="EMBL" id="WNWR01000037">
    <property type="protein sequence ID" value="KAE9993131.1"/>
    <property type="molecule type" value="Genomic_DNA"/>
</dbReference>
<dbReference type="AlphaFoldDB" id="A0A8H3V8W7"/>
<evidence type="ECO:0000313" key="7">
    <source>
        <dbReference type="Proteomes" id="UP000490939"/>
    </source>
</evidence>
<accession>A0A8H3V8W7</accession>
<feature type="compositionally biased region" description="Pro residues" evidence="1">
    <location>
        <begin position="92"/>
        <end position="116"/>
    </location>
</feature>
<evidence type="ECO:0000313" key="5">
    <source>
        <dbReference type="Proteomes" id="UP000433883"/>
    </source>
</evidence>
<reference evidence="3 5" key="1">
    <citation type="submission" date="2019-11" db="EMBL/GenBank/DDBJ databases">
        <title>Venturia inaequalis Genome Resource.</title>
        <authorList>
            <person name="Lichtner F.J."/>
        </authorList>
    </citation>
    <scope>NUCLEOTIDE SEQUENCE [LARGE SCALE GENOMIC DNA]</scope>
    <source>
        <strain evidence="2 6">120213</strain>
        <strain evidence="3">Bline_iso_100314</strain>
        <strain evidence="4 7">DMI_063113</strain>
    </source>
</reference>
<evidence type="ECO:0000313" key="3">
    <source>
        <dbReference type="EMBL" id="KAE9984136.1"/>
    </source>
</evidence>
<evidence type="ECO:0000313" key="4">
    <source>
        <dbReference type="EMBL" id="KAE9993131.1"/>
    </source>
</evidence>
<sequence>MPPGQRRATGLELGDGDFEIKYNRSGRPIRNCAGKKKSPGPDFVDLQALDDELSEFGDDLLLDDELRELEDEDEDEDEPPKKKRKIRVRSPSPTPPPLSPLPQQDPPSRPDSPEPLQPDTRPQLYLHDLEPINLTFNIAPGFSGPLKVQLDLSSVPLRSKSQKSLGTVGQPRKVESRQADNSKMGFLKLPPELRNKVYNLVFKDKSKFDFLSPANIQHSSAFLRSCKQIYEEGRTVLYGENIFYFARNKEMRRPFWAAERKEIGYKDLRLFLKTIGPSNVSYMRHLWLCFDDATPSSTPHLKRSEERRYVHDGHLIECLKALATQAQLKKVTLTFWGRRALAMTDARFLEYLCKLKADKVEMKQPVNDSYYWHAPSRIHEDSKAVVVKEVTRKQKLYVEE</sequence>
<evidence type="ECO:0000313" key="2">
    <source>
        <dbReference type="EMBL" id="KAE9961855.1"/>
    </source>
</evidence>
<name>A0A8H3V8W7_VENIN</name>
<gene>
    <name evidence="3" type="ORF">BLS_003034</name>
    <name evidence="4" type="ORF">EG327_006310</name>
    <name evidence="2" type="ORF">EG328_001444</name>
</gene>
<feature type="compositionally biased region" description="Acidic residues" evidence="1">
    <location>
        <begin position="65"/>
        <end position="78"/>
    </location>
</feature>
<dbReference type="EMBL" id="WNWS01001349">
    <property type="protein sequence ID" value="KAE9961855.1"/>
    <property type="molecule type" value="Genomic_DNA"/>
</dbReference>
<dbReference type="PANTHER" id="PTHR42085">
    <property type="entry name" value="F-BOX DOMAIN-CONTAINING PROTEIN"/>
    <property type="match status" value="1"/>
</dbReference>
<dbReference type="InterPro" id="IPR038883">
    <property type="entry name" value="AN11006-like"/>
</dbReference>